<keyword evidence="5" id="KW-1185">Reference proteome</keyword>
<sequence length="243" mass="27372">MLGSGYRTCSRVGPLRAHIIRNGAYTDSEDIPHQRRAPICPNCKKRFKRSSALTRHRETHDPATLNRFPCPKSGCGYRTRQACNLKTHMRLKHERKSVDNCQYESQIDPTPTSLFNHRISAHPSPHTVLSPPVHTPNEDSSNSEGIPINQCAVEATFGDIYPDSNDMYAQPDTPPELVPAVWNVPPMYPQWMYPYSTTAGHSQARALPFLDYLPEPTNLDFAFDFGGLLQNDIAGGFGWDMFQ</sequence>
<feature type="domain" description="C2H2-type" evidence="3">
    <location>
        <begin position="38"/>
        <end position="60"/>
    </location>
</feature>
<reference evidence="4 5" key="1">
    <citation type="journal article" date="2015" name="Fungal Genet. Biol.">
        <title>Evolution of novel wood decay mechanisms in Agaricales revealed by the genome sequences of Fistulina hepatica and Cylindrobasidium torrendii.</title>
        <authorList>
            <person name="Floudas D."/>
            <person name="Held B.W."/>
            <person name="Riley R."/>
            <person name="Nagy L.G."/>
            <person name="Koehler G."/>
            <person name="Ransdell A.S."/>
            <person name="Younus H."/>
            <person name="Chow J."/>
            <person name="Chiniquy J."/>
            <person name="Lipzen A."/>
            <person name="Tritt A."/>
            <person name="Sun H."/>
            <person name="Haridas S."/>
            <person name="LaButti K."/>
            <person name="Ohm R.A."/>
            <person name="Kues U."/>
            <person name="Blanchette R.A."/>
            <person name="Grigoriev I.V."/>
            <person name="Minto R.E."/>
            <person name="Hibbett D.S."/>
        </authorList>
    </citation>
    <scope>NUCLEOTIDE SEQUENCE [LARGE SCALE GENOMIC DNA]</scope>
    <source>
        <strain evidence="4 5">FP15055 ss-10</strain>
    </source>
</reference>
<protein>
    <recommendedName>
        <fullName evidence="3">C2H2-type domain-containing protein</fullName>
    </recommendedName>
</protein>
<evidence type="ECO:0000256" key="1">
    <source>
        <dbReference type="PROSITE-ProRule" id="PRU00042"/>
    </source>
</evidence>
<dbReference type="EMBL" id="KN880476">
    <property type="protein sequence ID" value="KIY69921.1"/>
    <property type="molecule type" value="Genomic_DNA"/>
</dbReference>
<dbReference type="SUPFAM" id="SSF57667">
    <property type="entry name" value="beta-beta-alpha zinc fingers"/>
    <property type="match status" value="1"/>
</dbReference>
<dbReference type="PROSITE" id="PS50157">
    <property type="entry name" value="ZINC_FINGER_C2H2_2"/>
    <property type="match status" value="2"/>
</dbReference>
<dbReference type="OrthoDB" id="654211at2759"/>
<keyword evidence="1" id="KW-0479">Metal-binding</keyword>
<evidence type="ECO:0000259" key="3">
    <source>
        <dbReference type="PROSITE" id="PS50157"/>
    </source>
</evidence>
<accession>A0A0D7BJY1</accession>
<organism evidence="4 5">
    <name type="scientific">Cylindrobasidium torrendii FP15055 ss-10</name>
    <dbReference type="NCBI Taxonomy" id="1314674"/>
    <lineage>
        <taxon>Eukaryota</taxon>
        <taxon>Fungi</taxon>
        <taxon>Dikarya</taxon>
        <taxon>Basidiomycota</taxon>
        <taxon>Agaricomycotina</taxon>
        <taxon>Agaricomycetes</taxon>
        <taxon>Agaricomycetidae</taxon>
        <taxon>Agaricales</taxon>
        <taxon>Marasmiineae</taxon>
        <taxon>Physalacriaceae</taxon>
        <taxon>Cylindrobasidium</taxon>
    </lineage>
</organism>
<dbReference type="InterPro" id="IPR013087">
    <property type="entry name" value="Znf_C2H2_type"/>
</dbReference>
<evidence type="ECO:0000313" key="4">
    <source>
        <dbReference type="EMBL" id="KIY69921.1"/>
    </source>
</evidence>
<dbReference type="AlphaFoldDB" id="A0A0D7BJY1"/>
<feature type="region of interest" description="Disordered" evidence="2">
    <location>
        <begin position="125"/>
        <end position="144"/>
    </location>
</feature>
<dbReference type="Proteomes" id="UP000054007">
    <property type="component" value="Unassembled WGS sequence"/>
</dbReference>
<evidence type="ECO:0000256" key="2">
    <source>
        <dbReference type="SAM" id="MobiDB-lite"/>
    </source>
</evidence>
<dbReference type="Gene3D" id="3.30.160.60">
    <property type="entry name" value="Classic Zinc Finger"/>
    <property type="match status" value="2"/>
</dbReference>
<proteinExistence type="predicted"/>
<feature type="domain" description="C2H2-type" evidence="3">
    <location>
        <begin position="68"/>
        <end position="98"/>
    </location>
</feature>
<dbReference type="InterPro" id="IPR036236">
    <property type="entry name" value="Znf_C2H2_sf"/>
</dbReference>
<keyword evidence="1" id="KW-0862">Zinc</keyword>
<dbReference type="SMART" id="SM00355">
    <property type="entry name" value="ZnF_C2H2"/>
    <property type="match status" value="2"/>
</dbReference>
<keyword evidence="1" id="KW-0863">Zinc-finger</keyword>
<dbReference type="Pfam" id="PF00096">
    <property type="entry name" value="zf-C2H2"/>
    <property type="match status" value="2"/>
</dbReference>
<dbReference type="GO" id="GO:0008270">
    <property type="term" value="F:zinc ion binding"/>
    <property type="evidence" value="ECO:0007669"/>
    <property type="project" value="UniProtKB-KW"/>
</dbReference>
<dbReference type="STRING" id="1314674.A0A0D7BJY1"/>
<dbReference type="PROSITE" id="PS00028">
    <property type="entry name" value="ZINC_FINGER_C2H2_1"/>
    <property type="match status" value="1"/>
</dbReference>
<name>A0A0D7BJY1_9AGAR</name>
<gene>
    <name evidence="4" type="ORF">CYLTODRAFT_442343</name>
</gene>
<evidence type="ECO:0000313" key="5">
    <source>
        <dbReference type="Proteomes" id="UP000054007"/>
    </source>
</evidence>